<protein>
    <submittedName>
        <fullName evidence="1">Uncharacterized protein</fullName>
    </submittedName>
</protein>
<feature type="non-terminal residue" evidence="1">
    <location>
        <position position="57"/>
    </location>
</feature>
<organism evidence="1 2">
    <name type="scientific">Mycoplasmopsis edwardii</name>
    <dbReference type="NCBI Taxonomy" id="53558"/>
    <lineage>
        <taxon>Bacteria</taxon>
        <taxon>Bacillati</taxon>
        <taxon>Mycoplasmatota</taxon>
        <taxon>Mycoplasmoidales</taxon>
        <taxon>Metamycoplasmataceae</taxon>
        <taxon>Mycoplasmopsis</taxon>
    </lineage>
</organism>
<reference evidence="2" key="1">
    <citation type="submission" date="2018-06" db="EMBL/GenBank/DDBJ databases">
        <authorList>
            <consortium name="Pathogen Informatics"/>
        </authorList>
    </citation>
    <scope>NUCLEOTIDE SEQUENCE [LARGE SCALE GENOMIC DNA]</scope>
    <source>
        <strain evidence="2">NCTC10132</strain>
    </source>
</reference>
<dbReference type="AlphaFoldDB" id="A0A3B0Q1B6"/>
<gene>
    <name evidence="1" type="ORF">NCTC10132_00089</name>
</gene>
<accession>A0A3B0Q1B6</accession>
<name>A0A3B0Q1B6_9BACT</name>
<sequence>MFSIIAIIGAIMGFAFANLGVIKQFVEDDRLYNNLQPGTVEYQKAGFNVGYDNIMYW</sequence>
<evidence type="ECO:0000313" key="2">
    <source>
        <dbReference type="Proteomes" id="UP000257559"/>
    </source>
</evidence>
<dbReference type="Proteomes" id="UP000257559">
    <property type="component" value="Chromosome"/>
</dbReference>
<keyword evidence="2" id="KW-1185">Reference proteome</keyword>
<evidence type="ECO:0000313" key="1">
    <source>
        <dbReference type="EMBL" id="SYV96756.1"/>
    </source>
</evidence>
<proteinExistence type="predicted"/>
<dbReference type="KEGG" id="medw:NCTC10132_00089"/>
<dbReference type="EMBL" id="LS991951">
    <property type="protein sequence ID" value="SYV96756.1"/>
    <property type="molecule type" value="Genomic_DNA"/>
</dbReference>